<sequence>MALYACTEPWRKRQQRCPLAALRWTPAPQVTPLAMLVAAPRVAELVSGCRWPNPLTIARKRLSDERNLAAQDRNVEGMQNATAVLNLCTHSESLTSTCGYRAWQLASTGIKLSIPCDEGTSGIRSMDNGLHACKLAAGAARRVQALPCQEMGK</sequence>
<dbReference type="HOGENOM" id="CLU_1714641_0_0_1"/>
<protein>
    <submittedName>
        <fullName evidence="1">Uncharacterized protein</fullName>
    </submittedName>
</protein>
<name>F2RU29_TRIT1</name>
<dbReference type="EMBL" id="GG698484">
    <property type="protein sequence ID" value="EGD94828.1"/>
    <property type="molecule type" value="Genomic_DNA"/>
</dbReference>
<dbReference type="Proteomes" id="UP000009172">
    <property type="component" value="Unassembled WGS sequence"/>
</dbReference>
<organism evidence="1 2">
    <name type="scientific">Trichophyton tonsurans (strain CBS 112818)</name>
    <name type="common">Scalp ringworm fungus</name>
    <dbReference type="NCBI Taxonomy" id="647933"/>
    <lineage>
        <taxon>Eukaryota</taxon>
        <taxon>Fungi</taxon>
        <taxon>Dikarya</taxon>
        <taxon>Ascomycota</taxon>
        <taxon>Pezizomycotina</taxon>
        <taxon>Eurotiomycetes</taxon>
        <taxon>Eurotiomycetidae</taxon>
        <taxon>Onygenales</taxon>
        <taxon>Arthrodermataceae</taxon>
        <taxon>Trichophyton</taxon>
    </lineage>
</organism>
<dbReference type="AlphaFoldDB" id="F2RU29"/>
<keyword evidence="2" id="KW-1185">Reference proteome</keyword>
<reference evidence="2" key="1">
    <citation type="journal article" date="2012" name="MBio">
        <title>Comparative genome analysis of Trichophyton rubrum and related dermatophytes reveals candidate genes involved in infection.</title>
        <authorList>
            <person name="Martinez D.A."/>
            <person name="Oliver B.G."/>
            <person name="Graeser Y."/>
            <person name="Goldberg J.M."/>
            <person name="Li W."/>
            <person name="Martinez-Rossi N.M."/>
            <person name="Monod M."/>
            <person name="Shelest E."/>
            <person name="Barton R.C."/>
            <person name="Birch E."/>
            <person name="Brakhage A.A."/>
            <person name="Chen Z."/>
            <person name="Gurr S.J."/>
            <person name="Heiman D."/>
            <person name="Heitman J."/>
            <person name="Kosti I."/>
            <person name="Rossi A."/>
            <person name="Saif S."/>
            <person name="Samalova M."/>
            <person name="Saunders C.W."/>
            <person name="Shea T."/>
            <person name="Summerbell R.C."/>
            <person name="Xu J."/>
            <person name="Young S."/>
            <person name="Zeng Q."/>
            <person name="Birren B.W."/>
            <person name="Cuomo C.A."/>
            <person name="White T.C."/>
        </authorList>
    </citation>
    <scope>NUCLEOTIDE SEQUENCE [LARGE SCALE GENOMIC DNA]</scope>
    <source>
        <strain evidence="2">CBS 112818</strain>
    </source>
</reference>
<proteinExistence type="predicted"/>
<accession>F2RU29</accession>
<gene>
    <name evidence="1" type="ORF">TESG_02330</name>
</gene>
<evidence type="ECO:0000313" key="1">
    <source>
        <dbReference type="EMBL" id="EGD94828.1"/>
    </source>
</evidence>
<evidence type="ECO:0000313" key="2">
    <source>
        <dbReference type="Proteomes" id="UP000009172"/>
    </source>
</evidence>